<dbReference type="Proteomes" id="UP000655044">
    <property type="component" value="Unassembled WGS sequence"/>
</dbReference>
<evidence type="ECO:0000259" key="3">
    <source>
        <dbReference type="Pfam" id="PF13193"/>
    </source>
</evidence>
<dbReference type="AlphaFoldDB" id="A0A8J3S083"/>
<dbReference type="SUPFAM" id="SSF56801">
    <property type="entry name" value="Acetyl-CoA synthetase-like"/>
    <property type="match status" value="1"/>
</dbReference>
<feature type="domain" description="AMP-binding enzyme C-terminal" evidence="3">
    <location>
        <begin position="370"/>
        <end position="442"/>
    </location>
</feature>
<dbReference type="PROSITE" id="PS00455">
    <property type="entry name" value="AMP_BINDING"/>
    <property type="match status" value="1"/>
</dbReference>
<sequence length="456" mass="47219">MEQDALAHGLPAETRPHRDPEDPERADRHDRYRPSVTPGQPPAAVRIARTNLTTVMIAPVHAESPSAPPAGSSPGERELQALTLPPGPELFRAVAAALDGDGPAVLPLSPGLPAPALRATLEALRPTRLDGVRQAGGVGVPAEVAVVIATSGTTGVPKGVQLSAAALRASAAASLERLAARPGERWLCCLPPSHVSGLQVLVRSLLGGTEPIIHDGFSPEAVLGSGASHVSLVPTQLRRLLAVSADLSAFRTILLGGAAAPPDLLAAARAAGARVVTTYGMSETCGGCVYDGHPLYKVDLKIGDDGRIRIAGPVLFSGYRLRPDLTAAAREDGWFVTSDLGAFDGDRLRVLGRADDVINTGGQKVVAAAVAEVVAGHPAVADAVVVGRPDPEWGERVVAVVVSPDPPSLAELRAFVKERLPAYAAPAELVLVTEIPLLANGKPDLAALRYGRIREP</sequence>
<comment type="caution">
    <text evidence="4">The sequence shown here is derived from an EMBL/GenBank/DDBJ whole genome shotgun (WGS) entry which is preliminary data.</text>
</comment>
<evidence type="ECO:0000256" key="1">
    <source>
        <dbReference type="SAM" id="MobiDB-lite"/>
    </source>
</evidence>
<dbReference type="PANTHER" id="PTHR43767">
    <property type="entry name" value="LONG-CHAIN-FATTY-ACID--COA LIGASE"/>
    <property type="match status" value="1"/>
</dbReference>
<dbReference type="Gene3D" id="3.30.300.30">
    <property type="match status" value="1"/>
</dbReference>
<dbReference type="Pfam" id="PF00501">
    <property type="entry name" value="AMP-binding"/>
    <property type="match status" value="1"/>
</dbReference>
<dbReference type="InterPro" id="IPR042099">
    <property type="entry name" value="ANL_N_sf"/>
</dbReference>
<evidence type="ECO:0008006" key="6">
    <source>
        <dbReference type="Google" id="ProtNLM"/>
    </source>
</evidence>
<dbReference type="Pfam" id="PF13193">
    <property type="entry name" value="AMP-binding_C"/>
    <property type="match status" value="1"/>
</dbReference>
<feature type="compositionally biased region" description="Basic and acidic residues" evidence="1">
    <location>
        <begin position="14"/>
        <end position="33"/>
    </location>
</feature>
<dbReference type="GO" id="GO:0016878">
    <property type="term" value="F:acid-thiol ligase activity"/>
    <property type="evidence" value="ECO:0007669"/>
    <property type="project" value="UniProtKB-ARBA"/>
</dbReference>
<evidence type="ECO:0000259" key="2">
    <source>
        <dbReference type="Pfam" id="PF00501"/>
    </source>
</evidence>
<organism evidence="4 5">
    <name type="scientific">Planobispora rosea</name>
    <dbReference type="NCBI Taxonomy" id="35762"/>
    <lineage>
        <taxon>Bacteria</taxon>
        <taxon>Bacillati</taxon>
        <taxon>Actinomycetota</taxon>
        <taxon>Actinomycetes</taxon>
        <taxon>Streptosporangiales</taxon>
        <taxon>Streptosporangiaceae</taxon>
        <taxon>Planobispora</taxon>
    </lineage>
</organism>
<proteinExistence type="predicted"/>
<protein>
    <recommendedName>
        <fullName evidence="6">O-succinylbenzoic acid--CoA ligase</fullName>
    </recommendedName>
</protein>
<evidence type="ECO:0000313" key="4">
    <source>
        <dbReference type="EMBL" id="GIH86171.1"/>
    </source>
</evidence>
<feature type="region of interest" description="Disordered" evidence="1">
    <location>
        <begin position="1"/>
        <end position="43"/>
    </location>
</feature>
<dbReference type="InterPro" id="IPR020845">
    <property type="entry name" value="AMP-binding_CS"/>
</dbReference>
<dbReference type="InterPro" id="IPR025110">
    <property type="entry name" value="AMP-bd_C"/>
</dbReference>
<keyword evidence="5" id="KW-1185">Reference proteome</keyword>
<accession>A0A8J3S083</accession>
<evidence type="ECO:0000313" key="5">
    <source>
        <dbReference type="Proteomes" id="UP000655044"/>
    </source>
</evidence>
<dbReference type="InterPro" id="IPR000873">
    <property type="entry name" value="AMP-dep_synth/lig_dom"/>
</dbReference>
<dbReference type="PANTHER" id="PTHR43767:SF1">
    <property type="entry name" value="NONRIBOSOMAL PEPTIDE SYNTHASE PES1 (EUROFUNG)-RELATED"/>
    <property type="match status" value="1"/>
</dbReference>
<dbReference type="Gene3D" id="3.40.50.12780">
    <property type="entry name" value="N-terminal domain of ligase-like"/>
    <property type="match status" value="1"/>
</dbReference>
<dbReference type="EMBL" id="BOOI01000043">
    <property type="protein sequence ID" value="GIH86171.1"/>
    <property type="molecule type" value="Genomic_DNA"/>
</dbReference>
<feature type="domain" description="AMP-dependent synthetase/ligase" evidence="2">
    <location>
        <begin position="141"/>
        <end position="298"/>
    </location>
</feature>
<reference evidence="4" key="1">
    <citation type="submission" date="2021-01" db="EMBL/GenBank/DDBJ databases">
        <title>Whole genome shotgun sequence of Planobispora rosea NBRC 15558.</title>
        <authorList>
            <person name="Komaki H."/>
            <person name="Tamura T."/>
        </authorList>
    </citation>
    <scope>NUCLEOTIDE SEQUENCE</scope>
    <source>
        <strain evidence="4">NBRC 15558</strain>
    </source>
</reference>
<name>A0A8J3S083_PLARO</name>
<dbReference type="InterPro" id="IPR045851">
    <property type="entry name" value="AMP-bd_C_sf"/>
</dbReference>
<dbReference type="InterPro" id="IPR050237">
    <property type="entry name" value="ATP-dep_AMP-bd_enzyme"/>
</dbReference>
<gene>
    <name evidence="4" type="ORF">Pro02_45790</name>
</gene>